<protein>
    <submittedName>
        <fullName evidence="1">12600_t:CDS:1</fullName>
    </submittedName>
</protein>
<sequence>ERSHEATVVRQNYFWQMAKVETKPGKSQNWQNSGKTAKLWQNSGKTLVKLRPLEKVKHSEDQSSKT</sequence>
<proteinExistence type="predicted"/>
<comment type="caution">
    <text evidence="1">The sequence shown here is derived from an EMBL/GenBank/DDBJ whole genome shotgun (WGS) entry which is preliminary data.</text>
</comment>
<organism evidence="1 2">
    <name type="scientific">Ambispora leptoticha</name>
    <dbReference type="NCBI Taxonomy" id="144679"/>
    <lineage>
        <taxon>Eukaryota</taxon>
        <taxon>Fungi</taxon>
        <taxon>Fungi incertae sedis</taxon>
        <taxon>Mucoromycota</taxon>
        <taxon>Glomeromycotina</taxon>
        <taxon>Glomeromycetes</taxon>
        <taxon>Archaeosporales</taxon>
        <taxon>Ambisporaceae</taxon>
        <taxon>Ambispora</taxon>
    </lineage>
</organism>
<evidence type="ECO:0000313" key="1">
    <source>
        <dbReference type="EMBL" id="CAG8619661.1"/>
    </source>
</evidence>
<accession>A0A9N9GP32</accession>
<evidence type="ECO:0000313" key="2">
    <source>
        <dbReference type="Proteomes" id="UP000789508"/>
    </source>
</evidence>
<dbReference type="AlphaFoldDB" id="A0A9N9GP32"/>
<reference evidence="1" key="1">
    <citation type="submission" date="2021-06" db="EMBL/GenBank/DDBJ databases">
        <authorList>
            <person name="Kallberg Y."/>
            <person name="Tangrot J."/>
            <person name="Rosling A."/>
        </authorList>
    </citation>
    <scope>NUCLEOTIDE SEQUENCE</scope>
    <source>
        <strain evidence="1">FL130A</strain>
    </source>
</reference>
<dbReference type="Proteomes" id="UP000789508">
    <property type="component" value="Unassembled WGS sequence"/>
</dbReference>
<gene>
    <name evidence="1" type="ORF">ALEPTO_LOCUS8912</name>
</gene>
<dbReference type="EMBL" id="CAJVPS010005885">
    <property type="protein sequence ID" value="CAG8619661.1"/>
    <property type="molecule type" value="Genomic_DNA"/>
</dbReference>
<feature type="non-terminal residue" evidence="1">
    <location>
        <position position="1"/>
    </location>
</feature>
<keyword evidence="2" id="KW-1185">Reference proteome</keyword>
<name>A0A9N9GP32_9GLOM</name>